<feature type="transmembrane region" description="Helical" evidence="1">
    <location>
        <begin position="48"/>
        <end position="67"/>
    </location>
</feature>
<dbReference type="InterPro" id="IPR008407">
    <property type="entry name" value="Brnchd-chn_aa_trnsp_AzlD"/>
</dbReference>
<keyword evidence="1" id="KW-0812">Transmembrane</keyword>
<evidence type="ECO:0000313" key="3">
    <source>
        <dbReference type="Proteomes" id="UP000463883"/>
    </source>
</evidence>
<protein>
    <submittedName>
        <fullName evidence="2">Branched-chain amino acid transporter AzlD</fullName>
    </submittedName>
</protein>
<evidence type="ECO:0000313" key="2">
    <source>
        <dbReference type="EMBL" id="QHI73902.1"/>
    </source>
</evidence>
<dbReference type="KEGG" id="amic:Ami3637_04880"/>
<accession>A0A6P1MIK6</accession>
<proteinExistence type="predicted"/>
<dbReference type="PIRSF" id="PIRSF003203">
    <property type="entry name" value="AzlD"/>
    <property type="match status" value="1"/>
</dbReference>
<keyword evidence="3" id="KW-1185">Reference proteome</keyword>
<keyword evidence="1" id="KW-0472">Membrane</keyword>
<dbReference type="AlphaFoldDB" id="A0A6P1MIK6"/>
<evidence type="ECO:0000256" key="1">
    <source>
        <dbReference type="SAM" id="Phobius"/>
    </source>
</evidence>
<dbReference type="Pfam" id="PF05437">
    <property type="entry name" value="AzlD"/>
    <property type="match status" value="1"/>
</dbReference>
<name>A0A6P1MIK6_9FIRM</name>
<dbReference type="EMBL" id="CP047591">
    <property type="protein sequence ID" value="QHI73902.1"/>
    <property type="molecule type" value="Genomic_DNA"/>
</dbReference>
<reference evidence="2 3" key="1">
    <citation type="submission" date="2020-01" db="EMBL/GenBank/DDBJ databases">
        <title>Genomic analysis of Aminipila sp. CBA3637.</title>
        <authorList>
            <person name="Kim Y.B."/>
            <person name="Roh S.W."/>
        </authorList>
    </citation>
    <scope>NUCLEOTIDE SEQUENCE [LARGE SCALE GENOMIC DNA]</scope>
    <source>
        <strain evidence="2 3">CBA3637</strain>
    </source>
</reference>
<organism evidence="2 3">
    <name type="scientific">Aminipila terrae</name>
    <dbReference type="NCBI Taxonomy" id="2697030"/>
    <lineage>
        <taxon>Bacteria</taxon>
        <taxon>Bacillati</taxon>
        <taxon>Bacillota</taxon>
        <taxon>Clostridia</taxon>
        <taxon>Peptostreptococcales</taxon>
        <taxon>Anaerovoracaceae</taxon>
        <taxon>Aminipila</taxon>
    </lineage>
</organism>
<feature type="transmembrane region" description="Helical" evidence="1">
    <location>
        <begin position="23"/>
        <end position="41"/>
    </location>
</feature>
<sequence>MAYPCDSIYAVWGQKELPETVEYLGNVLPASIMIILVIYCLRNINFTAFPFGAAELISVGVVIAAQVIRKDSIISMVLGTACYMILIRTAFPA</sequence>
<keyword evidence="1" id="KW-1133">Transmembrane helix</keyword>
<feature type="transmembrane region" description="Helical" evidence="1">
    <location>
        <begin position="73"/>
        <end position="91"/>
    </location>
</feature>
<gene>
    <name evidence="2" type="ORF">Ami3637_04880</name>
</gene>
<dbReference type="Proteomes" id="UP000463883">
    <property type="component" value="Chromosome"/>
</dbReference>